<reference evidence="2 3" key="1">
    <citation type="journal article" date="2018" name="New Phytol.">
        <title>Phylogenomics of Endogonaceae and evolution of mycorrhizas within Mucoromycota.</title>
        <authorList>
            <person name="Chang Y."/>
            <person name="Desiro A."/>
            <person name="Na H."/>
            <person name="Sandor L."/>
            <person name="Lipzen A."/>
            <person name="Clum A."/>
            <person name="Barry K."/>
            <person name="Grigoriev I.V."/>
            <person name="Martin F.M."/>
            <person name="Stajich J.E."/>
            <person name="Smith M.E."/>
            <person name="Bonito G."/>
            <person name="Spatafora J.W."/>
        </authorList>
    </citation>
    <scope>NUCLEOTIDE SEQUENCE [LARGE SCALE GENOMIC DNA]</scope>
    <source>
        <strain evidence="2 3">GMNB39</strain>
    </source>
</reference>
<dbReference type="AlphaFoldDB" id="A0A433A2S0"/>
<protein>
    <submittedName>
        <fullName evidence="2">Uncharacterized protein</fullName>
    </submittedName>
</protein>
<dbReference type="EMBL" id="RBNI01018924">
    <property type="protein sequence ID" value="RUO96988.1"/>
    <property type="molecule type" value="Genomic_DNA"/>
</dbReference>
<gene>
    <name evidence="2" type="ORF">BC936DRAFT_141158</name>
</gene>
<feature type="compositionally biased region" description="Low complexity" evidence="1">
    <location>
        <begin position="57"/>
        <end position="71"/>
    </location>
</feature>
<comment type="caution">
    <text evidence="2">The sequence shown here is derived from an EMBL/GenBank/DDBJ whole genome shotgun (WGS) entry which is preliminary data.</text>
</comment>
<proteinExistence type="predicted"/>
<feature type="non-terminal residue" evidence="2">
    <location>
        <position position="231"/>
    </location>
</feature>
<evidence type="ECO:0000313" key="2">
    <source>
        <dbReference type="EMBL" id="RUO96988.1"/>
    </source>
</evidence>
<organism evidence="2 3">
    <name type="scientific">Jimgerdemannia flammicorona</name>
    <dbReference type="NCBI Taxonomy" id="994334"/>
    <lineage>
        <taxon>Eukaryota</taxon>
        <taxon>Fungi</taxon>
        <taxon>Fungi incertae sedis</taxon>
        <taxon>Mucoromycota</taxon>
        <taxon>Mucoromycotina</taxon>
        <taxon>Endogonomycetes</taxon>
        <taxon>Endogonales</taxon>
        <taxon>Endogonaceae</taxon>
        <taxon>Jimgerdemannia</taxon>
    </lineage>
</organism>
<evidence type="ECO:0000313" key="3">
    <source>
        <dbReference type="Proteomes" id="UP000268093"/>
    </source>
</evidence>
<dbReference type="OrthoDB" id="2290256at2759"/>
<keyword evidence="3" id="KW-1185">Reference proteome</keyword>
<feature type="region of interest" description="Disordered" evidence="1">
    <location>
        <begin position="1"/>
        <end position="72"/>
    </location>
</feature>
<evidence type="ECO:0000256" key="1">
    <source>
        <dbReference type="SAM" id="MobiDB-lite"/>
    </source>
</evidence>
<sequence length="231" mass="26282">MYNSCSGDLDEEEFHVTTDLSSPLNFSNNDAGPLETQQEQPASQIPSPAPRQYTFRPSSPYDTTTPTTQPPFDSLVRRIHYRRDKPFQCMLQEGQLAVSAIISDMDALEINMTDTQVLLNETVEDMRVTLKNFEDMKETSEENYHNVGVGRGRLKIVEGDVEAINAKRAQNPWMDAGFAMLSYVLTWFAYSFNASLPSRSVIAFLFWFAVQLIKACHTTVVFPRKLWEAYS</sequence>
<feature type="compositionally biased region" description="Polar residues" evidence="1">
    <location>
        <begin position="18"/>
        <end position="46"/>
    </location>
</feature>
<dbReference type="Proteomes" id="UP000268093">
    <property type="component" value="Unassembled WGS sequence"/>
</dbReference>
<accession>A0A433A2S0</accession>
<name>A0A433A2S0_9FUNG</name>